<evidence type="ECO:0000256" key="1">
    <source>
        <dbReference type="SAM" id="SignalP"/>
    </source>
</evidence>
<evidence type="ECO:0000313" key="2">
    <source>
        <dbReference type="EMBL" id="GGY84432.1"/>
    </source>
</evidence>
<feature type="chain" id="PRO_5045949440" description="DUF4468 domain-containing protein" evidence="1">
    <location>
        <begin position="21"/>
        <end position="168"/>
    </location>
</feature>
<gene>
    <name evidence="2" type="ORF">GCM10011613_31700</name>
</gene>
<reference evidence="3" key="1">
    <citation type="journal article" date="2019" name="Int. J. Syst. Evol. Microbiol.">
        <title>The Global Catalogue of Microorganisms (GCM) 10K type strain sequencing project: providing services to taxonomists for standard genome sequencing and annotation.</title>
        <authorList>
            <consortium name="The Broad Institute Genomics Platform"/>
            <consortium name="The Broad Institute Genome Sequencing Center for Infectious Disease"/>
            <person name="Wu L."/>
            <person name="Ma J."/>
        </authorList>
    </citation>
    <scope>NUCLEOTIDE SEQUENCE [LARGE SCALE GENOMIC DNA]</scope>
    <source>
        <strain evidence="3">KCTC 32239</strain>
    </source>
</reference>
<evidence type="ECO:0000313" key="3">
    <source>
        <dbReference type="Proteomes" id="UP000619761"/>
    </source>
</evidence>
<keyword evidence="1" id="KW-0732">Signal</keyword>
<sequence length="168" mass="18555">MKLIAALGILLLSLTQSVLADEMSPYTGNWTVSVDKTLENSKNSPKYKKEQEEDFKQALTSMMNAMRLEVTTNKVIFHLGESKEIIPLGTITATPPSVVAKISADNKEATLTFTPYQKNYINVKSSVSHDLDYIIWEKTTKASDTKKLDVITNAIQDSAAANKKAEAK</sequence>
<protein>
    <recommendedName>
        <fullName evidence="4">DUF4468 domain-containing protein</fullName>
    </recommendedName>
</protein>
<name>A0ABQ3BCJ6_9GAMM</name>
<organism evidence="2 3">
    <name type="scientific">Cellvibrio zantedeschiae</name>
    <dbReference type="NCBI Taxonomy" id="1237077"/>
    <lineage>
        <taxon>Bacteria</taxon>
        <taxon>Pseudomonadati</taxon>
        <taxon>Pseudomonadota</taxon>
        <taxon>Gammaproteobacteria</taxon>
        <taxon>Cellvibrionales</taxon>
        <taxon>Cellvibrionaceae</taxon>
        <taxon>Cellvibrio</taxon>
    </lineage>
</organism>
<feature type="signal peptide" evidence="1">
    <location>
        <begin position="1"/>
        <end position="20"/>
    </location>
</feature>
<comment type="caution">
    <text evidence="2">The sequence shown here is derived from an EMBL/GenBank/DDBJ whole genome shotgun (WGS) entry which is preliminary data.</text>
</comment>
<dbReference type="EMBL" id="BMYZ01000003">
    <property type="protein sequence ID" value="GGY84432.1"/>
    <property type="molecule type" value="Genomic_DNA"/>
</dbReference>
<accession>A0ABQ3BCJ6</accession>
<keyword evidence="3" id="KW-1185">Reference proteome</keyword>
<dbReference type="RefSeq" id="WP_189420373.1">
    <property type="nucleotide sequence ID" value="NZ_BMYZ01000003.1"/>
</dbReference>
<proteinExistence type="predicted"/>
<dbReference type="Proteomes" id="UP000619761">
    <property type="component" value="Unassembled WGS sequence"/>
</dbReference>
<evidence type="ECO:0008006" key="4">
    <source>
        <dbReference type="Google" id="ProtNLM"/>
    </source>
</evidence>